<evidence type="ECO:0000313" key="2">
    <source>
        <dbReference type="EMBL" id="MDQ0503347.1"/>
    </source>
</evidence>
<organism evidence="2 3">
    <name type="scientific">Xanthobacter agilis</name>
    <dbReference type="NCBI Taxonomy" id="47492"/>
    <lineage>
        <taxon>Bacteria</taxon>
        <taxon>Pseudomonadati</taxon>
        <taxon>Pseudomonadota</taxon>
        <taxon>Alphaproteobacteria</taxon>
        <taxon>Hyphomicrobiales</taxon>
        <taxon>Xanthobacteraceae</taxon>
        <taxon>Xanthobacter</taxon>
    </lineage>
</organism>
<keyword evidence="1" id="KW-0812">Transmembrane</keyword>
<evidence type="ECO:0000313" key="3">
    <source>
        <dbReference type="Proteomes" id="UP001241747"/>
    </source>
</evidence>
<evidence type="ECO:0000256" key="1">
    <source>
        <dbReference type="SAM" id="Phobius"/>
    </source>
</evidence>
<sequence>MSEAGRLPVFETVKLTLRWSKTICLRHWRLLLVYAAIFIAGHFFILYVSKLFIELDLKYNVMSPLATNIITVSTFVLNIIISLLLLFSLAILTQHEIWRGPCRLDAQTLGRGPGRILGYAFDSLAIAFMALFGLLLGLGVVVAIFTLAFGGKPGLGGVLLFIAMPIVVLLTIAMTLRLSLRLPSRAIGQPVRWRDVWRMGRGNTWRLLAANLLIVGVSLLLSVASLTLIVLPTMTLPITMVQMVGLPGFGLAPSLLTIALSILIFFGLALISQIQAIIGYALLSVAYAQLKPLPEGPATGAAEA</sequence>
<feature type="transmembrane region" description="Helical" evidence="1">
    <location>
        <begin position="155"/>
        <end position="176"/>
    </location>
</feature>
<evidence type="ECO:0008006" key="4">
    <source>
        <dbReference type="Google" id="ProtNLM"/>
    </source>
</evidence>
<proteinExistence type="predicted"/>
<feature type="transmembrane region" description="Helical" evidence="1">
    <location>
        <begin position="251"/>
        <end position="271"/>
    </location>
</feature>
<comment type="caution">
    <text evidence="2">The sequence shown here is derived from an EMBL/GenBank/DDBJ whole genome shotgun (WGS) entry which is preliminary data.</text>
</comment>
<name>A0ABU0L870_XANAG</name>
<feature type="transmembrane region" description="Helical" evidence="1">
    <location>
        <begin position="207"/>
        <end position="231"/>
    </location>
</feature>
<accession>A0ABU0L870</accession>
<feature type="transmembrane region" description="Helical" evidence="1">
    <location>
        <begin position="124"/>
        <end position="149"/>
    </location>
</feature>
<dbReference type="EMBL" id="JAUSVY010000001">
    <property type="protein sequence ID" value="MDQ0503347.1"/>
    <property type="molecule type" value="Genomic_DNA"/>
</dbReference>
<protein>
    <recommendedName>
        <fullName evidence="4">Glycerophosphoryl diester phosphodiesterase membrane domain-containing protein</fullName>
    </recommendedName>
</protein>
<keyword evidence="1" id="KW-0472">Membrane</keyword>
<feature type="transmembrane region" description="Helical" evidence="1">
    <location>
        <begin position="69"/>
        <end position="93"/>
    </location>
</feature>
<reference evidence="2 3" key="1">
    <citation type="submission" date="2023-07" db="EMBL/GenBank/DDBJ databases">
        <title>Genomic Encyclopedia of Type Strains, Phase IV (KMG-IV): sequencing the most valuable type-strain genomes for metagenomic binning, comparative biology and taxonomic classification.</title>
        <authorList>
            <person name="Goeker M."/>
        </authorList>
    </citation>
    <scope>NUCLEOTIDE SEQUENCE [LARGE SCALE GENOMIC DNA]</scope>
    <source>
        <strain evidence="2 3">DSM 3770</strain>
    </source>
</reference>
<keyword evidence="3" id="KW-1185">Reference proteome</keyword>
<keyword evidence="1" id="KW-1133">Transmembrane helix</keyword>
<dbReference type="Proteomes" id="UP001241747">
    <property type="component" value="Unassembled WGS sequence"/>
</dbReference>
<feature type="transmembrane region" description="Helical" evidence="1">
    <location>
        <begin position="28"/>
        <end position="49"/>
    </location>
</feature>
<gene>
    <name evidence="2" type="ORF">QOZ94_000117</name>
</gene>
<dbReference type="RefSeq" id="WP_237344323.1">
    <property type="nucleotide sequence ID" value="NZ_JABWGX010000003.1"/>
</dbReference>